<dbReference type="Proteomes" id="UP000681720">
    <property type="component" value="Unassembled WGS sequence"/>
</dbReference>
<evidence type="ECO:0008006" key="12">
    <source>
        <dbReference type="Google" id="ProtNLM"/>
    </source>
</evidence>
<evidence type="ECO:0000313" key="10">
    <source>
        <dbReference type="EMBL" id="CAF5226430.1"/>
    </source>
</evidence>
<evidence type="ECO:0000313" key="4">
    <source>
        <dbReference type="EMBL" id="CAF2088282.1"/>
    </source>
</evidence>
<dbReference type="EMBL" id="CAJOBF010000419">
    <property type="protein sequence ID" value="CAF3814607.1"/>
    <property type="molecule type" value="Genomic_DNA"/>
</dbReference>
<dbReference type="Pfam" id="PF12796">
    <property type="entry name" value="Ank_2"/>
    <property type="match status" value="1"/>
</dbReference>
<dbReference type="Gene3D" id="1.25.40.20">
    <property type="entry name" value="Ankyrin repeat-containing domain"/>
    <property type="match status" value="1"/>
</dbReference>
<dbReference type="Proteomes" id="UP000681967">
    <property type="component" value="Unassembled WGS sequence"/>
</dbReference>
<organism evidence="7 11">
    <name type="scientific">Rotaria magnacalcarata</name>
    <dbReference type="NCBI Taxonomy" id="392030"/>
    <lineage>
        <taxon>Eukaryota</taxon>
        <taxon>Metazoa</taxon>
        <taxon>Spiralia</taxon>
        <taxon>Gnathifera</taxon>
        <taxon>Rotifera</taxon>
        <taxon>Eurotatoria</taxon>
        <taxon>Bdelloidea</taxon>
        <taxon>Philodinida</taxon>
        <taxon>Philodinidae</taxon>
        <taxon>Rotaria</taxon>
    </lineage>
</organism>
<dbReference type="InterPro" id="IPR002110">
    <property type="entry name" value="Ankyrin_rpt"/>
</dbReference>
<dbReference type="AlphaFoldDB" id="A0A819SU94"/>
<name>A0A819SU94_9BILA</name>
<dbReference type="OrthoDB" id="5314041at2759"/>
<evidence type="ECO:0000313" key="11">
    <source>
        <dbReference type="Proteomes" id="UP000663866"/>
    </source>
</evidence>
<protein>
    <recommendedName>
        <fullName evidence="12">Ankyrin repeat protein</fullName>
    </recommendedName>
</protein>
<dbReference type="EMBL" id="CAJOBG010003483">
    <property type="protein sequence ID" value="CAF4065553.1"/>
    <property type="molecule type" value="Genomic_DNA"/>
</dbReference>
<comment type="caution">
    <text evidence="7">The sequence shown here is derived from an EMBL/GenBank/DDBJ whole genome shotgun (WGS) entry which is preliminary data.</text>
</comment>
<evidence type="ECO:0000313" key="9">
    <source>
        <dbReference type="EMBL" id="CAF5194420.1"/>
    </source>
</evidence>
<evidence type="ECO:0000313" key="8">
    <source>
        <dbReference type="EMBL" id="CAF5164674.1"/>
    </source>
</evidence>
<gene>
    <name evidence="8" type="ORF">BYL167_LOCUS75574</name>
    <name evidence="2" type="ORF">CJN711_LOCUS31984</name>
    <name evidence="10" type="ORF">GIL414_LOCUS87113</name>
    <name evidence="1" type="ORF">KQP761_LOCUS7670</name>
    <name evidence="3" type="ORF">MBJ925_LOCUS4929</name>
    <name evidence="7" type="ORF">OVN521_LOCUS18873</name>
    <name evidence="9" type="ORF">SMN809_LOCUS73433</name>
    <name evidence="6" type="ORF">UXM345_LOCUS5592</name>
    <name evidence="5" type="ORF">WKI299_LOCUS22360</name>
    <name evidence="4" type="ORF">XDN619_LOCUS16076</name>
</gene>
<dbReference type="Proteomes" id="UP000663856">
    <property type="component" value="Unassembled WGS sequence"/>
</dbReference>
<evidence type="ECO:0000313" key="5">
    <source>
        <dbReference type="EMBL" id="CAF2111582.1"/>
    </source>
</evidence>
<sequence>MISDYHQFARRIFHTILYNKDISNIKILLLKSFYRLNLNYFEYNGQPLIHLCCLYNRLDLLKFLVEFGHCDISIMNRDGWLPVHIASYLGYMDIVLYLLECH</sequence>
<dbReference type="EMBL" id="CAJOBI010327882">
    <property type="protein sequence ID" value="CAF5194420.1"/>
    <property type="molecule type" value="Genomic_DNA"/>
</dbReference>
<dbReference type="InterPro" id="IPR036770">
    <property type="entry name" value="Ankyrin_rpt-contain_sf"/>
</dbReference>
<dbReference type="EMBL" id="CAJNOW010002656">
    <property type="protein sequence ID" value="CAF1359830.1"/>
    <property type="molecule type" value="Genomic_DNA"/>
</dbReference>
<dbReference type="Proteomes" id="UP000663866">
    <property type="component" value="Unassembled WGS sequence"/>
</dbReference>
<evidence type="ECO:0000313" key="1">
    <source>
        <dbReference type="EMBL" id="CAF1359830.1"/>
    </source>
</evidence>
<dbReference type="EMBL" id="CAJNOV010015332">
    <property type="protein sequence ID" value="CAF1571320.1"/>
    <property type="molecule type" value="Genomic_DNA"/>
</dbReference>
<dbReference type="Proteomes" id="UP000663887">
    <property type="component" value="Unassembled WGS sequence"/>
</dbReference>
<dbReference type="SUPFAM" id="SSF48403">
    <property type="entry name" value="Ankyrin repeat"/>
    <property type="match status" value="1"/>
</dbReference>
<dbReference type="Proteomes" id="UP000663855">
    <property type="component" value="Unassembled WGS sequence"/>
</dbReference>
<dbReference type="EMBL" id="CAJNRE010001101">
    <property type="protein sequence ID" value="CAF1935268.1"/>
    <property type="molecule type" value="Genomic_DNA"/>
</dbReference>
<dbReference type="Proteomes" id="UP000676336">
    <property type="component" value="Unassembled WGS sequence"/>
</dbReference>
<evidence type="ECO:0000313" key="6">
    <source>
        <dbReference type="EMBL" id="CAF3814607.1"/>
    </source>
</evidence>
<dbReference type="EMBL" id="CAJNRG010006711">
    <property type="protein sequence ID" value="CAF2088282.1"/>
    <property type="molecule type" value="Genomic_DNA"/>
</dbReference>
<accession>A0A819SU94</accession>
<dbReference type="Proteomes" id="UP000663842">
    <property type="component" value="Unassembled WGS sequence"/>
</dbReference>
<evidence type="ECO:0000313" key="3">
    <source>
        <dbReference type="EMBL" id="CAF1935268.1"/>
    </source>
</evidence>
<evidence type="ECO:0000313" key="2">
    <source>
        <dbReference type="EMBL" id="CAF1571320.1"/>
    </source>
</evidence>
<dbReference type="EMBL" id="CAJOBJ010378275">
    <property type="protein sequence ID" value="CAF5226430.1"/>
    <property type="molecule type" value="Genomic_DNA"/>
</dbReference>
<proteinExistence type="predicted"/>
<keyword evidence="11" id="KW-1185">Reference proteome</keyword>
<dbReference type="Proteomes" id="UP000663834">
    <property type="component" value="Unassembled WGS sequence"/>
</dbReference>
<evidence type="ECO:0000313" key="7">
    <source>
        <dbReference type="EMBL" id="CAF4065553.1"/>
    </source>
</evidence>
<reference evidence="7" key="1">
    <citation type="submission" date="2021-02" db="EMBL/GenBank/DDBJ databases">
        <authorList>
            <person name="Nowell W R."/>
        </authorList>
    </citation>
    <scope>NUCLEOTIDE SEQUENCE</scope>
</reference>
<dbReference type="Proteomes" id="UP000663824">
    <property type="component" value="Unassembled WGS sequence"/>
</dbReference>
<dbReference type="EMBL" id="CAJOBH010270781">
    <property type="protein sequence ID" value="CAF5164674.1"/>
    <property type="molecule type" value="Genomic_DNA"/>
</dbReference>
<dbReference type="EMBL" id="CAJNRF010009577">
    <property type="protein sequence ID" value="CAF2111582.1"/>
    <property type="molecule type" value="Genomic_DNA"/>
</dbReference>